<gene>
    <name evidence="1" type="ORF">OIU84_012541</name>
</gene>
<comment type="caution">
    <text evidence="1">The sequence shown here is derived from an EMBL/GenBank/DDBJ whole genome shotgun (WGS) entry which is preliminary data.</text>
</comment>
<organism evidence="1 2">
    <name type="scientific">Salix udensis</name>
    <dbReference type="NCBI Taxonomy" id="889485"/>
    <lineage>
        <taxon>Eukaryota</taxon>
        <taxon>Viridiplantae</taxon>
        <taxon>Streptophyta</taxon>
        <taxon>Embryophyta</taxon>
        <taxon>Tracheophyta</taxon>
        <taxon>Spermatophyta</taxon>
        <taxon>Magnoliopsida</taxon>
        <taxon>eudicotyledons</taxon>
        <taxon>Gunneridae</taxon>
        <taxon>Pentapetalae</taxon>
        <taxon>rosids</taxon>
        <taxon>fabids</taxon>
        <taxon>Malpighiales</taxon>
        <taxon>Salicaceae</taxon>
        <taxon>Saliceae</taxon>
        <taxon>Salix</taxon>
    </lineage>
</organism>
<reference evidence="1 2" key="1">
    <citation type="journal article" date="2023" name="Int. J. Mol. Sci.">
        <title>De Novo Assembly and Annotation of 11 Diverse Shrub Willow (Salix) Genomes Reveals Novel Gene Organization in Sex-Linked Regions.</title>
        <authorList>
            <person name="Hyden B."/>
            <person name="Feng K."/>
            <person name="Yates T.B."/>
            <person name="Jawdy S."/>
            <person name="Cereghino C."/>
            <person name="Smart L.B."/>
            <person name="Muchero W."/>
        </authorList>
    </citation>
    <scope>NUCLEOTIDE SEQUENCE [LARGE SCALE GENOMIC DNA]</scope>
    <source>
        <tissue evidence="1">Shoot tip</tissue>
    </source>
</reference>
<protein>
    <submittedName>
        <fullName evidence="1">Uncharacterized protein</fullName>
    </submittedName>
</protein>
<dbReference type="Proteomes" id="UP001162972">
    <property type="component" value="Chromosome 2"/>
</dbReference>
<evidence type="ECO:0000313" key="2">
    <source>
        <dbReference type="Proteomes" id="UP001162972"/>
    </source>
</evidence>
<keyword evidence="2" id="KW-1185">Reference proteome</keyword>
<proteinExistence type="predicted"/>
<dbReference type="AlphaFoldDB" id="A0AAD6JG16"/>
<name>A0AAD6JG16_9ROSI</name>
<dbReference type="EMBL" id="JAPFFJ010000017">
    <property type="protein sequence ID" value="KAJ6404379.1"/>
    <property type="molecule type" value="Genomic_DNA"/>
</dbReference>
<evidence type="ECO:0000313" key="1">
    <source>
        <dbReference type="EMBL" id="KAJ6404379.1"/>
    </source>
</evidence>
<accession>A0AAD6JG16</accession>
<sequence length="108" mass="12449">MILRSESSQSLNFSMPNAGINGVKFEISWKQSLNMNNLIFACCCQVPEYARGSDLWNKCRQDKMMGSDKDKAGLDVRWWVISSSKPWRKLISEKGHKDKRSKKTVEFS</sequence>